<organism evidence="1 2">
    <name type="scientific">Decorospora gaudefroyi</name>
    <dbReference type="NCBI Taxonomy" id="184978"/>
    <lineage>
        <taxon>Eukaryota</taxon>
        <taxon>Fungi</taxon>
        <taxon>Dikarya</taxon>
        <taxon>Ascomycota</taxon>
        <taxon>Pezizomycotina</taxon>
        <taxon>Dothideomycetes</taxon>
        <taxon>Pleosporomycetidae</taxon>
        <taxon>Pleosporales</taxon>
        <taxon>Pleosporineae</taxon>
        <taxon>Pleosporaceae</taxon>
        <taxon>Decorospora</taxon>
    </lineage>
</organism>
<evidence type="ECO:0000313" key="2">
    <source>
        <dbReference type="Proteomes" id="UP000800040"/>
    </source>
</evidence>
<evidence type="ECO:0000313" key="1">
    <source>
        <dbReference type="EMBL" id="KAF1830838.1"/>
    </source>
</evidence>
<dbReference type="AlphaFoldDB" id="A0A6A5K0K5"/>
<sequence length="253" mass="28313">MCEYQSCLKKIRPLQEEDVLLLLLSRYAKATGSGDLQVYDSDLAEPDHTSTMQEALDFDSGVVNARVSMGAERHSRMAPDDDEFPYEPIPQTPSLDATKSTVTVNFPDLLLGNTGVPHLPPAQSQQAEQVIDVPMVDWSLLPRNLQPPAFRVHKCHHEGVDRSGEGGDFELPDGFPEAVQQICQVPHETYHVGFYTENRSRQTIPVSEGGMQAFECYIPSREIWVYITVQRRGNTLAYNCFRDEEVLAFPSAG</sequence>
<protein>
    <submittedName>
        <fullName evidence="1">Uncharacterized protein</fullName>
    </submittedName>
</protein>
<dbReference type="EMBL" id="ML975382">
    <property type="protein sequence ID" value="KAF1830838.1"/>
    <property type="molecule type" value="Genomic_DNA"/>
</dbReference>
<reference evidence="1" key="1">
    <citation type="submission" date="2020-01" db="EMBL/GenBank/DDBJ databases">
        <authorList>
            <consortium name="DOE Joint Genome Institute"/>
            <person name="Haridas S."/>
            <person name="Albert R."/>
            <person name="Binder M."/>
            <person name="Bloem J."/>
            <person name="Labutti K."/>
            <person name="Salamov A."/>
            <person name="Andreopoulos B."/>
            <person name="Baker S.E."/>
            <person name="Barry K."/>
            <person name="Bills G."/>
            <person name="Bluhm B.H."/>
            <person name="Cannon C."/>
            <person name="Castanera R."/>
            <person name="Culley D.E."/>
            <person name="Daum C."/>
            <person name="Ezra D."/>
            <person name="Gonzalez J.B."/>
            <person name="Henrissat B."/>
            <person name="Kuo A."/>
            <person name="Liang C."/>
            <person name="Lipzen A."/>
            <person name="Lutzoni F."/>
            <person name="Magnuson J."/>
            <person name="Mondo S."/>
            <person name="Nolan M."/>
            <person name="Ohm R."/>
            <person name="Pangilinan J."/>
            <person name="Park H.-J."/>
            <person name="Ramirez L."/>
            <person name="Alfaro M."/>
            <person name="Sun H."/>
            <person name="Tritt A."/>
            <person name="Yoshinaga Y."/>
            <person name="Zwiers L.-H."/>
            <person name="Turgeon B.G."/>
            <person name="Goodwin S.B."/>
            <person name="Spatafora J.W."/>
            <person name="Crous P.W."/>
            <person name="Grigoriev I.V."/>
        </authorList>
    </citation>
    <scope>NUCLEOTIDE SEQUENCE</scope>
    <source>
        <strain evidence="1">P77</strain>
    </source>
</reference>
<keyword evidence="2" id="KW-1185">Reference proteome</keyword>
<name>A0A6A5K0K5_9PLEO</name>
<dbReference type="Proteomes" id="UP000800040">
    <property type="component" value="Unassembled WGS sequence"/>
</dbReference>
<accession>A0A6A5K0K5</accession>
<gene>
    <name evidence="1" type="ORF">BDW02DRAFT_80934</name>
</gene>
<proteinExistence type="predicted"/>
<dbReference type="OrthoDB" id="3789406at2759"/>